<protein>
    <submittedName>
        <fullName evidence="9">Unannotated protein</fullName>
    </submittedName>
</protein>
<dbReference type="Pfam" id="PF01566">
    <property type="entry name" value="Nramp"/>
    <property type="match status" value="1"/>
</dbReference>
<organism evidence="9">
    <name type="scientific">freshwater metagenome</name>
    <dbReference type="NCBI Taxonomy" id="449393"/>
    <lineage>
        <taxon>unclassified sequences</taxon>
        <taxon>metagenomes</taxon>
        <taxon>ecological metagenomes</taxon>
    </lineage>
</organism>
<feature type="transmembrane region" description="Helical" evidence="6">
    <location>
        <begin position="139"/>
        <end position="158"/>
    </location>
</feature>
<evidence type="ECO:0000256" key="4">
    <source>
        <dbReference type="ARBA" id="ARBA00022989"/>
    </source>
</evidence>
<keyword evidence="3 6" id="KW-0812">Transmembrane</keyword>
<dbReference type="EMBL" id="CAFBLT010000001">
    <property type="protein sequence ID" value="CAB4866641.1"/>
    <property type="molecule type" value="Genomic_DNA"/>
</dbReference>
<feature type="transmembrane region" description="Helical" evidence="6">
    <location>
        <begin position="251"/>
        <end position="278"/>
    </location>
</feature>
<evidence type="ECO:0000256" key="2">
    <source>
        <dbReference type="ARBA" id="ARBA00022448"/>
    </source>
</evidence>
<feature type="transmembrane region" description="Helical" evidence="6">
    <location>
        <begin position="349"/>
        <end position="374"/>
    </location>
</feature>
<dbReference type="GO" id="GO:0034755">
    <property type="term" value="P:iron ion transmembrane transport"/>
    <property type="evidence" value="ECO:0007669"/>
    <property type="project" value="TreeGrafter"/>
</dbReference>
<evidence type="ECO:0000256" key="3">
    <source>
        <dbReference type="ARBA" id="ARBA00022692"/>
    </source>
</evidence>
<comment type="subcellular location">
    <subcellularLocation>
        <location evidence="1">Membrane</location>
        <topology evidence="1">Multi-pass membrane protein</topology>
    </subcellularLocation>
</comment>
<dbReference type="EMBL" id="CAFABE010000014">
    <property type="protein sequence ID" value="CAB4822168.1"/>
    <property type="molecule type" value="Genomic_DNA"/>
</dbReference>
<feature type="transmembrane region" description="Helical" evidence="6">
    <location>
        <begin position="68"/>
        <end position="88"/>
    </location>
</feature>
<feature type="transmembrane region" description="Helical" evidence="6">
    <location>
        <begin position="410"/>
        <end position="435"/>
    </location>
</feature>
<feature type="transmembrane region" description="Helical" evidence="6">
    <location>
        <begin position="28"/>
        <end position="48"/>
    </location>
</feature>
<feature type="transmembrane region" description="Helical" evidence="6">
    <location>
        <begin position="447"/>
        <end position="466"/>
    </location>
</feature>
<dbReference type="PANTHER" id="PTHR11706:SF33">
    <property type="entry name" value="NATURAL RESISTANCE-ASSOCIATED MACROPHAGE PROTEIN 2"/>
    <property type="match status" value="1"/>
</dbReference>
<keyword evidence="4 6" id="KW-1133">Transmembrane helix</keyword>
<feature type="transmembrane region" description="Helical" evidence="6">
    <location>
        <begin position="212"/>
        <end position="231"/>
    </location>
</feature>
<dbReference type="GO" id="GO:0005886">
    <property type="term" value="C:plasma membrane"/>
    <property type="evidence" value="ECO:0007669"/>
    <property type="project" value="TreeGrafter"/>
</dbReference>
<evidence type="ECO:0000256" key="5">
    <source>
        <dbReference type="ARBA" id="ARBA00023136"/>
    </source>
</evidence>
<feature type="transmembrane region" description="Helical" evidence="6">
    <location>
        <begin position="501"/>
        <end position="522"/>
    </location>
</feature>
<feature type="transmembrane region" description="Helical" evidence="6">
    <location>
        <begin position="170"/>
        <end position="192"/>
    </location>
</feature>
<dbReference type="NCBIfam" id="NF037982">
    <property type="entry name" value="Nramp_1"/>
    <property type="match status" value="1"/>
</dbReference>
<gene>
    <name evidence="7" type="ORF">UFOPK3164_00494</name>
    <name evidence="8" type="ORF">UFOPK3427_00531</name>
    <name evidence="9" type="ORF">UFOPK4112_01624</name>
</gene>
<feature type="transmembrane region" description="Helical" evidence="6">
    <location>
        <begin position="109"/>
        <end position="133"/>
    </location>
</feature>
<proteinExistence type="predicted"/>
<keyword evidence="5 6" id="KW-0472">Membrane</keyword>
<evidence type="ECO:0000313" key="7">
    <source>
        <dbReference type="EMBL" id="CAB4822168.1"/>
    </source>
</evidence>
<sequence length="525" mass="56244">MEASHESEAITGAFGTIKSNDSSTRRGFRVRLLTLLAILGPGIIVMVGDNDAGGISTYAQAGQNFGLSLLWVLPLLIPVLIVNQEMVVRLGAVTGVGHGRLIRERYGRFWGSVAIGDLFVLNFLTIATEFIGVNLALSYFHISAWISVPIAGMTLIAMTTSGSFRRWERFMFLFIFANLLVIPLIILSHPSAGQVARHLVTPGVQGGVTSDSVLLIIAIVGTTVAPWQLFFQQSNIIDKKITPRWINYERVDTGIGSVITVVSAVIVVSVVAAAFMGTKLFGNYTDALGVARGLQTHIGSWAGAFFAIILLNASIIGAAAVTLATTYAFGDLGRTHLSLNKGWKDAKGFYGGFSALVLMAAGLVLIPGAPLGLITTTVQALAGLLLPLATVFLLLLCNDAQVLGPWVNRTWLNIVATIIISILVVLSLILMITTVFQGIDVVKLSEYMAGGLAGALVIGGGAWLVFRKPATPISYRGERSDWRMPSLNLMTRPPLLGWRRWTLIGMVGYLVLSVVLLVVKAFQIG</sequence>
<dbReference type="InterPro" id="IPR001046">
    <property type="entry name" value="NRAMP_fam"/>
</dbReference>
<dbReference type="GO" id="GO:0015086">
    <property type="term" value="F:cadmium ion transmembrane transporter activity"/>
    <property type="evidence" value="ECO:0007669"/>
    <property type="project" value="TreeGrafter"/>
</dbReference>
<evidence type="ECO:0000313" key="9">
    <source>
        <dbReference type="EMBL" id="CAB5030823.1"/>
    </source>
</evidence>
<dbReference type="GO" id="GO:0005384">
    <property type="term" value="F:manganese ion transmembrane transporter activity"/>
    <property type="evidence" value="ECO:0007669"/>
    <property type="project" value="TreeGrafter"/>
</dbReference>
<evidence type="ECO:0000256" key="6">
    <source>
        <dbReference type="SAM" id="Phobius"/>
    </source>
</evidence>
<evidence type="ECO:0000256" key="1">
    <source>
        <dbReference type="ARBA" id="ARBA00004141"/>
    </source>
</evidence>
<feature type="transmembrane region" description="Helical" evidence="6">
    <location>
        <begin position="380"/>
        <end position="398"/>
    </location>
</feature>
<accession>A0A6J7RPC5</accession>
<reference evidence="9" key="1">
    <citation type="submission" date="2020-05" db="EMBL/GenBank/DDBJ databases">
        <authorList>
            <person name="Chiriac C."/>
            <person name="Salcher M."/>
            <person name="Ghai R."/>
            <person name="Kavagutti S V."/>
        </authorList>
    </citation>
    <scope>NUCLEOTIDE SEQUENCE</scope>
</reference>
<feature type="transmembrane region" description="Helical" evidence="6">
    <location>
        <begin position="298"/>
        <end position="329"/>
    </location>
</feature>
<evidence type="ECO:0000313" key="8">
    <source>
        <dbReference type="EMBL" id="CAB4866641.1"/>
    </source>
</evidence>
<dbReference type="EMBL" id="CAFBPM010000022">
    <property type="protein sequence ID" value="CAB5030823.1"/>
    <property type="molecule type" value="Genomic_DNA"/>
</dbReference>
<name>A0A6J7RPC5_9ZZZZ</name>
<dbReference type="PANTHER" id="PTHR11706">
    <property type="entry name" value="SOLUTE CARRIER PROTEIN FAMILY 11 MEMBER"/>
    <property type="match status" value="1"/>
</dbReference>
<keyword evidence="2" id="KW-0813">Transport</keyword>
<dbReference type="AlphaFoldDB" id="A0A6J7RPC5"/>